<keyword evidence="4" id="KW-1185">Reference proteome</keyword>
<gene>
    <name evidence="3" type="ORF">F53441_5017</name>
</gene>
<evidence type="ECO:0000313" key="3">
    <source>
        <dbReference type="EMBL" id="KAF4452085.1"/>
    </source>
</evidence>
<feature type="compositionally biased region" description="Basic residues" evidence="1">
    <location>
        <begin position="191"/>
        <end position="200"/>
    </location>
</feature>
<feature type="compositionally biased region" description="Low complexity" evidence="1">
    <location>
        <begin position="201"/>
        <end position="212"/>
    </location>
</feature>
<feature type="region of interest" description="Disordered" evidence="1">
    <location>
        <begin position="187"/>
        <end position="212"/>
    </location>
</feature>
<accession>A0A8H4NY58</accession>
<evidence type="ECO:0000256" key="2">
    <source>
        <dbReference type="SAM" id="Phobius"/>
    </source>
</evidence>
<evidence type="ECO:0000313" key="4">
    <source>
        <dbReference type="Proteomes" id="UP000605986"/>
    </source>
</evidence>
<organism evidence="3 4">
    <name type="scientific">Fusarium austroafricanum</name>
    <dbReference type="NCBI Taxonomy" id="2364996"/>
    <lineage>
        <taxon>Eukaryota</taxon>
        <taxon>Fungi</taxon>
        <taxon>Dikarya</taxon>
        <taxon>Ascomycota</taxon>
        <taxon>Pezizomycotina</taxon>
        <taxon>Sordariomycetes</taxon>
        <taxon>Hypocreomycetidae</taxon>
        <taxon>Hypocreales</taxon>
        <taxon>Nectriaceae</taxon>
        <taxon>Fusarium</taxon>
        <taxon>Fusarium concolor species complex</taxon>
    </lineage>
</organism>
<keyword evidence="2" id="KW-0472">Membrane</keyword>
<comment type="caution">
    <text evidence="3">The sequence shown here is derived from an EMBL/GenBank/DDBJ whole genome shotgun (WGS) entry which is preliminary data.</text>
</comment>
<name>A0A8H4NY58_9HYPO</name>
<sequence length="748" mass="82352">MPIPVGVQLGVELTNFVGPLTKTAFRLGTLAVREAIERSGSDELTELKLAHILGRHRLDPAIATHFRSIVARSSHAPLSQFVKDLVLESGSGPTVSQALVSNNAALLSMVVQLSFLAFSHDHQSLAQAMTQAIDDMLIDGKAETSHGLNYVSLLGTVIACQQQTVAFSWEPHYAAIEHKIFDVMRTNNQTTKRRSKRRRTSGQSGSRIQQQSVADRALPFTILRGLLTSLDSIQRFPEDGLLQLSCDRGISSAVLWCYHIMGLSVLVRISDSVVHFGNGPYNITIEHCNGPDASAVLLQRAVENIPVFTLTTTDVDPYIQSDQRQATRGYLRHVLKVHGVEGEGLRVFASFIVLKCMGHIDSKCEQSSPGALGAESFDSPHLLKSDTATPSSEGVELASMNSIPRPKIIQTASFLFDLDEEQLSDADPELASTLSKRTASLWDATVSLVYALSRVKELTACALLPLSLDAFDGLTSFHGSIPDTIHSFELICKLLLGRLYSKPYVSNASLISSRGWSIFFDTIDAADPADVASGSLHIRSGVPARNGIRKARIIDGMTDFGVHSTKGILLKPYPRISFWPGVWTAKLVGTHIGYHDHDAFTVVQTYDWAHSGQKCKKWRLGFREKQEMSMKFRVYCKCSCSQLQDEVETRRVLDSLLVWPIAVKQETIPGKYIAQHPEADWNAPRIPERIFFNDETWFFYVTGSGVAVAAFSVLSIIAGYRGFKAFGASSVEFPQLYDISRSPIADVP</sequence>
<protein>
    <submittedName>
        <fullName evidence="3">Uncharacterized protein</fullName>
    </submittedName>
</protein>
<proteinExistence type="predicted"/>
<dbReference type="EMBL" id="JAADJG010000200">
    <property type="protein sequence ID" value="KAF4452085.1"/>
    <property type="molecule type" value="Genomic_DNA"/>
</dbReference>
<dbReference type="AlphaFoldDB" id="A0A8H4NY58"/>
<keyword evidence="2" id="KW-0812">Transmembrane</keyword>
<dbReference type="Proteomes" id="UP000605986">
    <property type="component" value="Unassembled WGS sequence"/>
</dbReference>
<dbReference type="OrthoDB" id="4753470at2759"/>
<feature type="transmembrane region" description="Helical" evidence="2">
    <location>
        <begin position="697"/>
        <end position="720"/>
    </location>
</feature>
<evidence type="ECO:0000256" key="1">
    <source>
        <dbReference type="SAM" id="MobiDB-lite"/>
    </source>
</evidence>
<keyword evidence="2" id="KW-1133">Transmembrane helix</keyword>
<reference evidence="3" key="1">
    <citation type="submission" date="2020-01" db="EMBL/GenBank/DDBJ databases">
        <title>Identification and distribution of gene clusters putatively required for synthesis of sphingolipid metabolism inhibitors in phylogenetically diverse species of the filamentous fungus Fusarium.</title>
        <authorList>
            <person name="Kim H.-S."/>
            <person name="Busman M."/>
            <person name="Brown D.W."/>
            <person name="Divon H."/>
            <person name="Uhlig S."/>
            <person name="Proctor R.H."/>
        </authorList>
    </citation>
    <scope>NUCLEOTIDE SEQUENCE</scope>
    <source>
        <strain evidence="3">NRRL 53441</strain>
    </source>
</reference>